<evidence type="ECO:0000313" key="1">
    <source>
        <dbReference type="EMBL" id="EAX90076.1"/>
    </source>
</evidence>
<sequence length="118" mass="13417">MNIAEQEAQAALDKQLYLSQQRIREDVSRRTDSFLHFAISTGTIGQSLQTQALSTAEMENTVQFVENSLMARIPPASGTRIRNQFEISAQFKNGYEAPEEDNTVPEEEFTQPIPCDYW</sequence>
<dbReference type="EMBL" id="DS114140">
    <property type="protein sequence ID" value="EAX90076.1"/>
    <property type="molecule type" value="Genomic_DNA"/>
</dbReference>
<protein>
    <submittedName>
        <fullName evidence="1">Uncharacterized protein</fullName>
    </submittedName>
</protein>
<name>A2FYD6_TRIV3</name>
<organism evidence="1 2">
    <name type="scientific">Trichomonas vaginalis (strain ATCC PRA-98 / G3)</name>
    <dbReference type="NCBI Taxonomy" id="412133"/>
    <lineage>
        <taxon>Eukaryota</taxon>
        <taxon>Metamonada</taxon>
        <taxon>Parabasalia</taxon>
        <taxon>Trichomonadida</taxon>
        <taxon>Trichomonadidae</taxon>
        <taxon>Trichomonas</taxon>
    </lineage>
</organism>
<dbReference type="AlphaFoldDB" id="A2FYD6"/>
<proteinExistence type="predicted"/>
<dbReference type="VEuPathDB" id="TrichDB:TVAG_258900"/>
<dbReference type="KEGG" id="tva:4747754"/>
<reference evidence="1" key="2">
    <citation type="journal article" date="2007" name="Science">
        <title>Draft genome sequence of the sexually transmitted pathogen Trichomonas vaginalis.</title>
        <authorList>
            <person name="Carlton J.M."/>
            <person name="Hirt R.P."/>
            <person name="Silva J.C."/>
            <person name="Delcher A.L."/>
            <person name="Schatz M."/>
            <person name="Zhao Q."/>
            <person name="Wortman J.R."/>
            <person name="Bidwell S.L."/>
            <person name="Alsmark U.C.M."/>
            <person name="Besteiro S."/>
            <person name="Sicheritz-Ponten T."/>
            <person name="Noel C.J."/>
            <person name="Dacks J.B."/>
            <person name="Foster P.G."/>
            <person name="Simillion C."/>
            <person name="Van de Peer Y."/>
            <person name="Miranda-Saavedra D."/>
            <person name="Barton G.J."/>
            <person name="Westrop G.D."/>
            <person name="Mueller S."/>
            <person name="Dessi D."/>
            <person name="Fiori P.L."/>
            <person name="Ren Q."/>
            <person name="Paulsen I."/>
            <person name="Zhang H."/>
            <person name="Bastida-Corcuera F.D."/>
            <person name="Simoes-Barbosa A."/>
            <person name="Brown M.T."/>
            <person name="Hayes R.D."/>
            <person name="Mukherjee M."/>
            <person name="Okumura C.Y."/>
            <person name="Schneider R."/>
            <person name="Smith A.J."/>
            <person name="Vanacova S."/>
            <person name="Villalvazo M."/>
            <person name="Haas B.J."/>
            <person name="Pertea M."/>
            <person name="Feldblyum T.V."/>
            <person name="Utterback T.R."/>
            <person name="Shu C.L."/>
            <person name="Osoegawa K."/>
            <person name="de Jong P.J."/>
            <person name="Hrdy I."/>
            <person name="Horvathova L."/>
            <person name="Zubacova Z."/>
            <person name="Dolezal P."/>
            <person name="Malik S.B."/>
            <person name="Logsdon J.M. Jr."/>
            <person name="Henze K."/>
            <person name="Gupta A."/>
            <person name="Wang C.C."/>
            <person name="Dunne R.L."/>
            <person name="Upcroft J.A."/>
            <person name="Upcroft P."/>
            <person name="White O."/>
            <person name="Salzberg S.L."/>
            <person name="Tang P."/>
            <person name="Chiu C.-H."/>
            <person name="Lee Y.-S."/>
            <person name="Embley T.M."/>
            <person name="Coombs G.H."/>
            <person name="Mottram J.C."/>
            <person name="Tachezy J."/>
            <person name="Fraser-Liggett C.M."/>
            <person name="Johnson P.J."/>
        </authorList>
    </citation>
    <scope>NUCLEOTIDE SEQUENCE [LARGE SCALE GENOMIC DNA]</scope>
    <source>
        <strain evidence="1">G3</strain>
    </source>
</reference>
<keyword evidence="2" id="KW-1185">Reference proteome</keyword>
<dbReference type="VEuPathDB" id="TrichDB:TVAGG3_0930770"/>
<accession>A2FYD6</accession>
<dbReference type="InParanoid" id="A2FYD6"/>
<evidence type="ECO:0000313" key="2">
    <source>
        <dbReference type="Proteomes" id="UP000001542"/>
    </source>
</evidence>
<gene>
    <name evidence="1" type="ORF">TVAG_258900</name>
</gene>
<dbReference type="Proteomes" id="UP000001542">
    <property type="component" value="Unassembled WGS sequence"/>
</dbReference>
<dbReference type="RefSeq" id="XP_001303006.1">
    <property type="nucleotide sequence ID" value="XM_001303005.1"/>
</dbReference>
<reference evidence="1" key="1">
    <citation type="submission" date="2006-10" db="EMBL/GenBank/DDBJ databases">
        <authorList>
            <person name="Amadeo P."/>
            <person name="Zhao Q."/>
            <person name="Wortman J."/>
            <person name="Fraser-Liggett C."/>
            <person name="Carlton J."/>
        </authorList>
    </citation>
    <scope>NUCLEOTIDE SEQUENCE</scope>
    <source>
        <strain evidence="1">G3</strain>
    </source>
</reference>